<dbReference type="EMBL" id="CDMZ01002194">
    <property type="protein sequence ID" value="CEM41234.1"/>
    <property type="molecule type" value="Genomic_DNA"/>
</dbReference>
<feature type="region of interest" description="Disordered" evidence="1">
    <location>
        <begin position="1"/>
        <end position="27"/>
    </location>
</feature>
<name>A0A0G4HBB3_9ALVE</name>
<reference evidence="2" key="1">
    <citation type="submission" date="2014-11" db="EMBL/GenBank/DDBJ databases">
        <authorList>
            <person name="Otto D Thomas"/>
            <person name="Naeem Raeece"/>
        </authorList>
    </citation>
    <scope>NUCLEOTIDE SEQUENCE</scope>
</reference>
<gene>
    <name evidence="2" type="ORF">Cvel_25907</name>
</gene>
<sequence length="280" mass="30900">MRRDVEGAWEERASMRDEVKGGGALSGGVHRGENTYLGVLEVAPGRTPVWRGGSASVESLRGLEERFAKRPVPRPSTGQREEDADYLEPALEMAFRHERPDLGFEILFRFGNEKALLEYLSRLPAHEFHPGLPSRHRVYLLHILSRIFSQQRSALERLVEMPACGMHACRDVEGAGGADDFLDTAAVGGFSCEEHFDAAVSWVEELCVAGAFDPLPTEDKENLQTFFQTLLELRRKGACAPADRDSVRAGNRLGPAVGPLHRSPAMPRAFADGGFSFEPN</sequence>
<feature type="compositionally biased region" description="Basic and acidic residues" evidence="1">
    <location>
        <begin position="1"/>
        <end position="20"/>
    </location>
</feature>
<evidence type="ECO:0000313" key="2">
    <source>
        <dbReference type="EMBL" id="CEM41234.1"/>
    </source>
</evidence>
<proteinExistence type="predicted"/>
<dbReference type="VEuPathDB" id="CryptoDB:Cvel_25907"/>
<accession>A0A0G4HBB3</accession>
<organism evidence="2">
    <name type="scientific">Chromera velia CCMP2878</name>
    <dbReference type="NCBI Taxonomy" id="1169474"/>
    <lineage>
        <taxon>Eukaryota</taxon>
        <taxon>Sar</taxon>
        <taxon>Alveolata</taxon>
        <taxon>Colpodellida</taxon>
        <taxon>Chromeraceae</taxon>
        <taxon>Chromera</taxon>
    </lineage>
</organism>
<feature type="region of interest" description="Disordered" evidence="1">
    <location>
        <begin position="244"/>
        <end position="265"/>
    </location>
</feature>
<evidence type="ECO:0000256" key="1">
    <source>
        <dbReference type="SAM" id="MobiDB-lite"/>
    </source>
</evidence>
<protein>
    <submittedName>
        <fullName evidence="2">Uncharacterized protein</fullName>
    </submittedName>
</protein>
<dbReference type="AlphaFoldDB" id="A0A0G4HBB3"/>